<dbReference type="AlphaFoldDB" id="A0A9P6CNS5"/>
<comment type="caution">
    <text evidence="1">The sequence shown here is derived from an EMBL/GenBank/DDBJ whole genome shotgun (WGS) entry which is preliminary data.</text>
</comment>
<reference evidence="1" key="1">
    <citation type="submission" date="2020-11" db="EMBL/GenBank/DDBJ databases">
        <authorList>
            <consortium name="DOE Joint Genome Institute"/>
            <person name="Ahrendt S."/>
            <person name="Riley R."/>
            <person name="Andreopoulos W."/>
            <person name="Labutti K."/>
            <person name="Pangilinan J."/>
            <person name="Ruiz-Duenas F.J."/>
            <person name="Barrasa J.M."/>
            <person name="Sanchez-Garcia M."/>
            <person name="Camarero S."/>
            <person name="Miyauchi S."/>
            <person name="Serrano A."/>
            <person name="Linde D."/>
            <person name="Babiker R."/>
            <person name="Drula E."/>
            <person name="Ayuso-Fernandez I."/>
            <person name="Pacheco R."/>
            <person name="Padilla G."/>
            <person name="Ferreira P."/>
            <person name="Barriuso J."/>
            <person name="Kellner H."/>
            <person name="Castanera R."/>
            <person name="Alfaro M."/>
            <person name="Ramirez L."/>
            <person name="Pisabarro A.G."/>
            <person name="Kuo A."/>
            <person name="Tritt A."/>
            <person name="Lipzen A."/>
            <person name="He G."/>
            <person name="Yan M."/>
            <person name="Ng V."/>
            <person name="Cullen D."/>
            <person name="Martin F."/>
            <person name="Rosso M.-N."/>
            <person name="Henrissat B."/>
            <person name="Hibbett D."/>
            <person name="Martinez A.T."/>
            <person name="Grigoriev I.V."/>
        </authorList>
    </citation>
    <scope>NUCLEOTIDE SEQUENCE</scope>
    <source>
        <strain evidence="1">CIRM-BRFM 674</strain>
    </source>
</reference>
<keyword evidence="2" id="KW-1185">Reference proteome</keyword>
<evidence type="ECO:0000313" key="2">
    <source>
        <dbReference type="Proteomes" id="UP000807469"/>
    </source>
</evidence>
<name>A0A9P6CNS5_9AGAR</name>
<organism evidence="1 2">
    <name type="scientific">Pholiota conissans</name>
    <dbReference type="NCBI Taxonomy" id="109636"/>
    <lineage>
        <taxon>Eukaryota</taxon>
        <taxon>Fungi</taxon>
        <taxon>Dikarya</taxon>
        <taxon>Basidiomycota</taxon>
        <taxon>Agaricomycotina</taxon>
        <taxon>Agaricomycetes</taxon>
        <taxon>Agaricomycetidae</taxon>
        <taxon>Agaricales</taxon>
        <taxon>Agaricineae</taxon>
        <taxon>Strophariaceae</taxon>
        <taxon>Pholiota</taxon>
    </lineage>
</organism>
<evidence type="ECO:0000313" key="1">
    <source>
        <dbReference type="EMBL" id="KAF9473182.1"/>
    </source>
</evidence>
<sequence>MVTLTKATSTGCGLLACLRIANGSKWLATTAGTAFQILLLLSGTRVEEVYRVWVIEHTQSGLGSAPAYDENKAASCMLRDVTQTTIDESQF</sequence>
<protein>
    <submittedName>
        <fullName evidence="1">Uncharacterized protein</fullName>
    </submittedName>
</protein>
<dbReference type="EMBL" id="MU155464">
    <property type="protein sequence ID" value="KAF9473182.1"/>
    <property type="molecule type" value="Genomic_DNA"/>
</dbReference>
<gene>
    <name evidence="1" type="ORF">BDN70DRAFT_937636</name>
</gene>
<proteinExistence type="predicted"/>
<dbReference type="PROSITE" id="PS51257">
    <property type="entry name" value="PROKAR_LIPOPROTEIN"/>
    <property type="match status" value="1"/>
</dbReference>
<dbReference type="Proteomes" id="UP000807469">
    <property type="component" value="Unassembled WGS sequence"/>
</dbReference>
<accession>A0A9P6CNS5</accession>